<evidence type="ECO:0000313" key="3">
    <source>
        <dbReference type="EMBL" id="PYH75819.1"/>
    </source>
</evidence>
<gene>
    <name evidence="3" type="ORF">BO82DRAFT_396610</name>
</gene>
<feature type="region of interest" description="Disordered" evidence="1">
    <location>
        <begin position="399"/>
        <end position="426"/>
    </location>
</feature>
<dbReference type="Pfam" id="PF22893">
    <property type="entry name" value="ULD_2"/>
    <property type="match status" value="1"/>
</dbReference>
<evidence type="ECO:0000256" key="1">
    <source>
        <dbReference type="SAM" id="MobiDB-lite"/>
    </source>
</evidence>
<dbReference type="Proteomes" id="UP000248340">
    <property type="component" value="Unassembled WGS sequence"/>
</dbReference>
<dbReference type="GeneID" id="37141596"/>
<feature type="compositionally biased region" description="Pro residues" evidence="1">
    <location>
        <begin position="158"/>
        <end position="168"/>
    </location>
</feature>
<keyword evidence="4" id="KW-1185">Reference proteome</keyword>
<feature type="compositionally biased region" description="Basic and acidic residues" evidence="1">
    <location>
        <begin position="334"/>
        <end position="345"/>
    </location>
</feature>
<dbReference type="VEuPathDB" id="FungiDB:BO82DRAFT_396610"/>
<organism evidence="3 4">
    <name type="scientific">Aspergillus uvarum CBS 121591</name>
    <dbReference type="NCBI Taxonomy" id="1448315"/>
    <lineage>
        <taxon>Eukaryota</taxon>
        <taxon>Fungi</taxon>
        <taxon>Dikarya</taxon>
        <taxon>Ascomycota</taxon>
        <taxon>Pezizomycotina</taxon>
        <taxon>Eurotiomycetes</taxon>
        <taxon>Eurotiomycetidae</taxon>
        <taxon>Eurotiales</taxon>
        <taxon>Aspergillaceae</taxon>
        <taxon>Aspergillus</taxon>
        <taxon>Aspergillus subgen. Circumdati</taxon>
    </lineage>
</organism>
<feature type="region of interest" description="Disordered" evidence="1">
    <location>
        <begin position="194"/>
        <end position="239"/>
    </location>
</feature>
<dbReference type="RefSeq" id="XP_025486019.1">
    <property type="nucleotide sequence ID" value="XM_025638854.1"/>
</dbReference>
<feature type="domain" description="Ubiquitin-like" evidence="2">
    <location>
        <begin position="75"/>
        <end position="156"/>
    </location>
</feature>
<feature type="region of interest" description="Disordered" evidence="1">
    <location>
        <begin position="267"/>
        <end position="349"/>
    </location>
</feature>
<feature type="compositionally biased region" description="Polar residues" evidence="1">
    <location>
        <begin position="216"/>
        <end position="232"/>
    </location>
</feature>
<evidence type="ECO:0000259" key="2">
    <source>
        <dbReference type="Pfam" id="PF22893"/>
    </source>
</evidence>
<feature type="region of interest" description="Disordered" evidence="1">
    <location>
        <begin position="158"/>
        <end position="180"/>
    </location>
</feature>
<dbReference type="OrthoDB" id="6133115at2759"/>
<dbReference type="InterPro" id="IPR054464">
    <property type="entry name" value="ULD_fung"/>
</dbReference>
<dbReference type="EMBL" id="KZ821777">
    <property type="protein sequence ID" value="PYH75819.1"/>
    <property type="molecule type" value="Genomic_DNA"/>
</dbReference>
<accession>A0A319BW93</accession>
<name>A0A319BW93_9EURO</name>
<reference evidence="3 4" key="1">
    <citation type="submission" date="2016-12" db="EMBL/GenBank/DDBJ databases">
        <title>The genomes of Aspergillus section Nigri reveals drivers in fungal speciation.</title>
        <authorList>
            <consortium name="DOE Joint Genome Institute"/>
            <person name="Vesth T.C."/>
            <person name="Nybo J."/>
            <person name="Theobald S."/>
            <person name="Brandl J."/>
            <person name="Frisvad J.C."/>
            <person name="Nielsen K.F."/>
            <person name="Lyhne E.K."/>
            <person name="Kogle M.E."/>
            <person name="Kuo A."/>
            <person name="Riley R."/>
            <person name="Clum A."/>
            <person name="Nolan M."/>
            <person name="Lipzen A."/>
            <person name="Salamov A."/>
            <person name="Henrissat B."/>
            <person name="Wiebenga A."/>
            <person name="De Vries R.P."/>
            <person name="Grigoriev I.V."/>
            <person name="Mortensen U.H."/>
            <person name="Andersen M.R."/>
            <person name="Baker S.E."/>
        </authorList>
    </citation>
    <scope>NUCLEOTIDE SEQUENCE [LARGE SCALE GENOMIC DNA]</scope>
    <source>
        <strain evidence="3 4">CBS 121591</strain>
    </source>
</reference>
<protein>
    <recommendedName>
        <fullName evidence="2">Ubiquitin-like domain-containing protein</fullName>
    </recommendedName>
</protein>
<proteinExistence type="predicted"/>
<evidence type="ECO:0000313" key="4">
    <source>
        <dbReference type="Proteomes" id="UP000248340"/>
    </source>
</evidence>
<sequence>MCYHRRCSHIWSNGAHVELRAEVPAQPGLGPEALEERGLAEEAGNPLGLTVIYKSRNHESNCHPLAGNRERRSPKEPSIRVMDTVGRIHSFPFDQCRTWKDMESLLRHAFLHDALESHVIEGHYDLVGPDQKIILPQDWDTVIEPGWDITMHVWPVPEEPVTPQPADPTSPSVDAPIATPIHSGTSVAVDSYVDEHKDDQRIAPRIIQKTRDPTRKSVTAPSLSYTPSSRSLDPSKIEDTLPKYERQPSSLMTFIPEHNRFLRSSRRSMKYHDSAPPERAAVGNPRRRRPLAWDSDDDTTEKEREAETYRASQPGESSASDPQCAEEETAGHTNTEKTNNDNLKPEDDDNIVMTMNGVTMSFSRGSVGGTRLILRTGDNGAVELDIEGERRQKEYLIGCFDDPGSTAQRERDPRQVMSARAPVRAR</sequence>
<feature type="compositionally biased region" description="Polar residues" evidence="1">
    <location>
        <begin position="310"/>
        <end position="321"/>
    </location>
</feature>
<dbReference type="AlphaFoldDB" id="A0A319BW93"/>